<dbReference type="CDD" id="cd00118">
    <property type="entry name" value="LysM"/>
    <property type="match status" value="1"/>
</dbReference>
<dbReference type="GO" id="GO:0008061">
    <property type="term" value="F:chitin binding"/>
    <property type="evidence" value="ECO:0007669"/>
    <property type="project" value="UniProtKB-KW"/>
</dbReference>
<dbReference type="Gene3D" id="3.10.350.10">
    <property type="entry name" value="LysM domain"/>
    <property type="match status" value="1"/>
</dbReference>
<dbReference type="OrthoDB" id="5985073at2759"/>
<dbReference type="Pfam" id="PF01476">
    <property type="entry name" value="LysM"/>
    <property type="match status" value="1"/>
</dbReference>
<comment type="caution">
    <text evidence="4">The sequence shown here is derived from an EMBL/GenBank/DDBJ whole genome shotgun (WGS) entry which is preliminary data.</text>
</comment>
<feature type="domain" description="LysM" evidence="3">
    <location>
        <begin position="370"/>
        <end position="416"/>
    </location>
</feature>
<dbReference type="Proteomes" id="UP001154252">
    <property type="component" value="Unassembled WGS sequence"/>
</dbReference>
<gene>
    <name evidence="4" type="ORF">PEGY_LOCUS10838</name>
</gene>
<dbReference type="PANTHER" id="PTHR34997">
    <property type="entry name" value="AM15"/>
    <property type="match status" value="1"/>
</dbReference>
<evidence type="ECO:0000259" key="3">
    <source>
        <dbReference type="PROSITE" id="PS51782"/>
    </source>
</evidence>
<evidence type="ECO:0000256" key="1">
    <source>
        <dbReference type="ARBA" id="ARBA00022669"/>
    </source>
</evidence>
<dbReference type="PANTHER" id="PTHR34997:SF1">
    <property type="entry name" value="PEPTIDOGLYCAN-BINDING LYSIN DOMAIN"/>
    <property type="match status" value="1"/>
</dbReference>
<dbReference type="InterPro" id="IPR052210">
    <property type="entry name" value="LysM1-like"/>
</dbReference>
<keyword evidence="2" id="KW-0843">Virulence</keyword>
<evidence type="ECO:0000256" key="2">
    <source>
        <dbReference type="ARBA" id="ARBA00023026"/>
    </source>
</evidence>
<name>A0A9W4P885_9EURO</name>
<keyword evidence="1" id="KW-0147">Chitin-binding</keyword>
<protein>
    <recommendedName>
        <fullName evidence="3">LysM domain-containing protein</fullName>
    </recommendedName>
</protein>
<evidence type="ECO:0000313" key="4">
    <source>
        <dbReference type="EMBL" id="CAG8910036.1"/>
    </source>
</evidence>
<dbReference type="AlphaFoldDB" id="A0A9W4P885"/>
<dbReference type="InterPro" id="IPR036779">
    <property type="entry name" value="LysM_dom_sf"/>
</dbReference>
<organism evidence="4 5">
    <name type="scientific">Penicillium egyptiacum</name>
    <dbReference type="NCBI Taxonomy" id="1303716"/>
    <lineage>
        <taxon>Eukaryota</taxon>
        <taxon>Fungi</taxon>
        <taxon>Dikarya</taxon>
        <taxon>Ascomycota</taxon>
        <taxon>Pezizomycotina</taxon>
        <taxon>Eurotiomycetes</taxon>
        <taxon>Eurotiomycetidae</taxon>
        <taxon>Eurotiales</taxon>
        <taxon>Aspergillaceae</taxon>
        <taxon>Penicillium</taxon>
    </lineage>
</organism>
<dbReference type="PROSITE" id="PS51782">
    <property type="entry name" value="LYSM"/>
    <property type="match status" value="2"/>
</dbReference>
<evidence type="ECO:0000313" key="5">
    <source>
        <dbReference type="Proteomes" id="UP001154252"/>
    </source>
</evidence>
<dbReference type="SMART" id="SM00257">
    <property type="entry name" value="LysM"/>
    <property type="match status" value="1"/>
</dbReference>
<reference evidence="4" key="1">
    <citation type="submission" date="2021-07" db="EMBL/GenBank/DDBJ databases">
        <authorList>
            <person name="Branca A.L. A."/>
        </authorList>
    </citation>
    <scope>NUCLEOTIDE SEQUENCE</scope>
</reference>
<sequence length="477" mass="51052">MTAVTSSLSSSFLSRLTLLMKPLSSLIFLSGCIMSTSLKLSWSHFLELGILLNICLPFVSANAHGHWGVHDRRHQRDAVSSTALPTAKPSLATTETIMLSSEVVSGPTALFDINYLTMFSADCASALGASLNCSDLIQYSDYQQGLTVENLTALCTTACSSSIATFRENVFTNCANDIYTDEPVNASSYVYGTGTKNDIYNVEGISIKPIAMVDPYFINYDMTCMQDGANPPNFCYTLAANDTGTEVEPDPCGNCGLGIMRVQLDSPVGYFDQFASQYLASASSCGVTVPPLSKPTQVYLNNTNTLVSSYASTPTCTGIYVTITPGSTCDEFAESNSISTDQLLMINGLAGGCANWPGNLDSLCVEGNCEPYLVQQNDTCRSVAAAHNITLTQLLSWNPTIDPKCTNWQTKIDHVICVGNPVGYVQPTSTSEATTTAIAVTVPTNAVDGSNVRCAKWYTAGENGNLQLWSALCLIFC</sequence>
<proteinExistence type="predicted"/>
<accession>A0A9W4P885</accession>
<keyword evidence="5" id="KW-1185">Reference proteome</keyword>
<dbReference type="InterPro" id="IPR018392">
    <property type="entry name" value="LysM"/>
</dbReference>
<feature type="domain" description="LysM" evidence="3">
    <location>
        <begin position="319"/>
        <end position="365"/>
    </location>
</feature>
<dbReference type="SUPFAM" id="SSF54106">
    <property type="entry name" value="LysM domain"/>
    <property type="match status" value="1"/>
</dbReference>
<dbReference type="EMBL" id="CAJVRC010000905">
    <property type="protein sequence ID" value="CAG8910036.1"/>
    <property type="molecule type" value="Genomic_DNA"/>
</dbReference>